<dbReference type="InterPro" id="IPR037278">
    <property type="entry name" value="ARFGAP/RecO"/>
</dbReference>
<dbReference type="SUPFAM" id="SSF50249">
    <property type="entry name" value="Nucleic acid-binding proteins"/>
    <property type="match status" value="1"/>
</dbReference>
<dbReference type="Gene3D" id="1.20.1440.120">
    <property type="entry name" value="Recombination protein O, C-terminal domain"/>
    <property type="match status" value="1"/>
</dbReference>
<dbReference type="Pfam" id="PF02565">
    <property type="entry name" value="RecO_C"/>
    <property type="match status" value="1"/>
</dbReference>
<dbReference type="GO" id="GO:0006310">
    <property type="term" value="P:DNA recombination"/>
    <property type="evidence" value="ECO:0007669"/>
    <property type="project" value="UniProtKB-KW"/>
</dbReference>
<proteinExistence type="inferred from homology"/>
<dbReference type="InterPro" id="IPR003717">
    <property type="entry name" value="RecO"/>
</dbReference>
<dbReference type="Pfam" id="PF11967">
    <property type="entry name" value="RecO_N"/>
    <property type="match status" value="1"/>
</dbReference>
<evidence type="ECO:0000256" key="2">
    <source>
        <dbReference type="ARBA" id="ARBA00021310"/>
    </source>
</evidence>
<dbReference type="EMBL" id="CAADRN010000036">
    <property type="protein sequence ID" value="VFU11661.1"/>
    <property type="molecule type" value="Genomic_DNA"/>
</dbReference>
<dbReference type="HAMAP" id="MF_00201">
    <property type="entry name" value="RecO"/>
    <property type="match status" value="1"/>
</dbReference>
<dbReference type="AlphaFoldDB" id="A0A485LVR5"/>
<feature type="domain" description="DNA replication/recombination mediator RecO N-terminal" evidence="7">
    <location>
        <begin position="1"/>
        <end position="79"/>
    </location>
</feature>
<evidence type="ECO:0000313" key="8">
    <source>
        <dbReference type="EMBL" id="VFU11661.1"/>
    </source>
</evidence>
<evidence type="ECO:0000259" key="7">
    <source>
        <dbReference type="Pfam" id="PF11967"/>
    </source>
</evidence>
<dbReference type="Gene3D" id="2.40.50.140">
    <property type="entry name" value="Nucleic acid-binding proteins"/>
    <property type="match status" value="1"/>
</dbReference>
<reference evidence="8" key="1">
    <citation type="submission" date="2019-03" db="EMBL/GenBank/DDBJ databases">
        <authorList>
            <person name="Hao L."/>
        </authorList>
    </citation>
    <scope>NUCLEOTIDE SEQUENCE</scope>
</reference>
<dbReference type="InterPro" id="IPR042242">
    <property type="entry name" value="RecO_C"/>
</dbReference>
<dbReference type="GO" id="GO:0043590">
    <property type="term" value="C:bacterial nucleoid"/>
    <property type="evidence" value="ECO:0007669"/>
    <property type="project" value="TreeGrafter"/>
</dbReference>
<gene>
    <name evidence="8" type="primary">recO</name>
    <name evidence="8" type="ORF">SCFA_1300002</name>
</gene>
<organism evidence="8">
    <name type="scientific">anaerobic digester metagenome</name>
    <dbReference type="NCBI Taxonomy" id="1263854"/>
    <lineage>
        <taxon>unclassified sequences</taxon>
        <taxon>metagenomes</taxon>
        <taxon>ecological metagenomes</taxon>
    </lineage>
</organism>
<dbReference type="InterPro" id="IPR022572">
    <property type="entry name" value="DNA_rep/recomb_RecO_N"/>
</dbReference>
<evidence type="ECO:0000256" key="3">
    <source>
        <dbReference type="ARBA" id="ARBA00022763"/>
    </source>
</evidence>
<protein>
    <recommendedName>
        <fullName evidence="2">DNA repair protein RecO</fullName>
    </recommendedName>
    <alternativeName>
        <fullName evidence="6">Recombination protein O</fullName>
    </alternativeName>
</protein>
<name>A0A485LVR5_9ZZZZ</name>
<dbReference type="InterPro" id="IPR012340">
    <property type="entry name" value="NA-bd_OB-fold"/>
</dbReference>
<dbReference type="PANTHER" id="PTHR33991:SF1">
    <property type="entry name" value="DNA REPAIR PROTEIN RECO"/>
    <property type="match status" value="1"/>
</dbReference>
<keyword evidence="4" id="KW-0233">DNA recombination</keyword>
<evidence type="ECO:0000256" key="1">
    <source>
        <dbReference type="ARBA" id="ARBA00007452"/>
    </source>
</evidence>
<evidence type="ECO:0000256" key="4">
    <source>
        <dbReference type="ARBA" id="ARBA00023172"/>
    </source>
</evidence>
<comment type="similarity">
    <text evidence="1">Belongs to the RecO family.</text>
</comment>
<evidence type="ECO:0000256" key="6">
    <source>
        <dbReference type="ARBA" id="ARBA00033409"/>
    </source>
</evidence>
<dbReference type="NCBIfam" id="TIGR00613">
    <property type="entry name" value="reco"/>
    <property type="match status" value="1"/>
</dbReference>
<sequence length="253" mass="28496">MKLYKTEALVLRSRDCGRGDKLLILYSRELGKIKVMAHGAARPSSRKRGAVQLFTRANFLIRRGREMDSVSQCEGVEMFSYLREDLEKISYASYLFELVDVFTPEGEASEPLYLLLLTTLRLMATEDLELLTRAFEIKAADYAGYHPVLETCANCRGLLVGPLSFSPSMGGVLCGACGAAGPDALPCNRGLVEILKVLWRWHPSRLRQLKVDCQARLQLKNLLHEYLKYHLEQEFKSTAFLNRLKTGPAGTYV</sequence>
<keyword evidence="3" id="KW-0227">DNA damage</keyword>
<dbReference type="SUPFAM" id="SSF57863">
    <property type="entry name" value="ArfGap/RecO-like zinc finger"/>
    <property type="match status" value="1"/>
</dbReference>
<evidence type="ECO:0000256" key="5">
    <source>
        <dbReference type="ARBA" id="ARBA00023204"/>
    </source>
</evidence>
<dbReference type="PANTHER" id="PTHR33991">
    <property type="entry name" value="DNA REPAIR PROTEIN RECO"/>
    <property type="match status" value="1"/>
</dbReference>
<accession>A0A485LVR5</accession>
<keyword evidence="5" id="KW-0234">DNA repair</keyword>
<dbReference type="GO" id="GO:0006302">
    <property type="term" value="P:double-strand break repair"/>
    <property type="evidence" value="ECO:0007669"/>
    <property type="project" value="TreeGrafter"/>
</dbReference>